<feature type="non-terminal residue" evidence="2">
    <location>
        <position position="53"/>
    </location>
</feature>
<proteinExistence type="predicted"/>
<protein>
    <submittedName>
        <fullName evidence="2">Uncharacterized protein</fullName>
    </submittedName>
</protein>
<dbReference type="EMBL" id="JABZGT010000375">
    <property type="protein sequence ID" value="MBF4809669.1"/>
    <property type="molecule type" value="Genomic_DNA"/>
</dbReference>
<accession>A0A931E5I0</accession>
<feature type="compositionally biased region" description="Basic and acidic residues" evidence="1">
    <location>
        <begin position="1"/>
        <end position="12"/>
    </location>
</feature>
<organism evidence="2 3">
    <name type="scientific">Lancefieldella parvula</name>
    <dbReference type="NCBI Taxonomy" id="1382"/>
    <lineage>
        <taxon>Bacteria</taxon>
        <taxon>Bacillati</taxon>
        <taxon>Actinomycetota</taxon>
        <taxon>Coriobacteriia</taxon>
        <taxon>Coriobacteriales</taxon>
        <taxon>Atopobiaceae</taxon>
        <taxon>Lancefieldella</taxon>
    </lineage>
</organism>
<dbReference type="Proteomes" id="UP000772566">
    <property type="component" value="Unassembled WGS sequence"/>
</dbReference>
<comment type="caution">
    <text evidence="2">The sequence shown here is derived from an EMBL/GenBank/DDBJ whole genome shotgun (WGS) entry which is preliminary data.</text>
</comment>
<evidence type="ECO:0000313" key="3">
    <source>
        <dbReference type="Proteomes" id="UP000772566"/>
    </source>
</evidence>
<name>A0A931E5I0_9ACTN</name>
<evidence type="ECO:0000313" key="2">
    <source>
        <dbReference type="EMBL" id="MBF4809669.1"/>
    </source>
</evidence>
<feature type="region of interest" description="Disordered" evidence="1">
    <location>
        <begin position="1"/>
        <end position="28"/>
    </location>
</feature>
<dbReference type="AlphaFoldDB" id="A0A931E5I0"/>
<reference evidence="2" key="1">
    <citation type="submission" date="2020-04" db="EMBL/GenBank/DDBJ databases">
        <title>Deep metagenomics examines the oral microbiome during advanced dental caries in children, revealing novel taxa and co-occurrences with host molecules.</title>
        <authorList>
            <person name="Baker J.L."/>
            <person name="Morton J.T."/>
            <person name="Dinis M."/>
            <person name="Alvarez R."/>
            <person name="Tran N.C."/>
            <person name="Knight R."/>
            <person name="Edlund A."/>
        </authorList>
    </citation>
    <scope>NUCLEOTIDE SEQUENCE</scope>
    <source>
        <strain evidence="2">JCVI_22A_bin.2</strain>
    </source>
</reference>
<evidence type="ECO:0000256" key="1">
    <source>
        <dbReference type="SAM" id="MobiDB-lite"/>
    </source>
</evidence>
<sequence length="53" mass="5693">MSYKHFDADKTRLASPAQPTDEATNEKPSLLKDVSITQILATSLAAVTAFVLS</sequence>
<gene>
    <name evidence="2" type="ORF">HXK23_05565</name>
</gene>